<dbReference type="AlphaFoldDB" id="I0JQT3"/>
<dbReference type="Proteomes" id="UP000007397">
    <property type="component" value="Chromosome"/>
</dbReference>
<keyword evidence="2" id="KW-1133">Transmembrane helix</keyword>
<organism evidence="3 4">
    <name type="scientific">Halobacillus halophilus (strain ATCC 35676 / DSM 2266 / JCM 20832 / KCTC 3685 / LMG 17431 / NBRC 102448 / NCIMB 2269)</name>
    <name type="common">Sporosarcina halophila</name>
    <dbReference type="NCBI Taxonomy" id="866895"/>
    <lineage>
        <taxon>Bacteria</taxon>
        <taxon>Bacillati</taxon>
        <taxon>Bacillota</taxon>
        <taxon>Bacilli</taxon>
        <taxon>Bacillales</taxon>
        <taxon>Bacillaceae</taxon>
        <taxon>Halobacillus</taxon>
    </lineage>
</organism>
<name>I0JQT3_HALH3</name>
<gene>
    <name evidence="3" type="ordered locus">HBHAL_4161</name>
</gene>
<dbReference type="PATRIC" id="fig|866895.3.peg.3195"/>
<keyword evidence="4" id="KW-1185">Reference proteome</keyword>
<dbReference type="KEGG" id="hhd:HBHAL_4161"/>
<reference evidence="3 4" key="1">
    <citation type="journal article" date="2013" name="Environ. Microbiol.">
        <title>Chloride and organic osmolytes: a hybrid strategy to cope with elevated salinities by the moderately halophilic, chloride-dependent bacterium Halobacillus halophilus.</title>
        <authorList>
            <person name="Saum S.H."/>
            <person name="Pfeiffer F."/>
            <person name="Palm P."/>
            <person name="Rampp M."/>
            <person name="Schuster S.C."/>
            <person name="Muller V."/>
            <person name="Oesterhelt D."/>
        </authorList>
    </citation>
    <scope>NUCLEOTIDE SEQUENCE [LARGE SCALE GENOMIC DNA]</scope>
    <source>
        <strain evidence="4">ATCC 35676 / DSM 2266 / JCM 20832 / KCTC 3685 / LMG 17431 / NBRC 102448 / NCIMB 2269</strain>
    </source>
</reference>
<accession>I0JQT3</accession>
<evidence type="ECO:0000313" key="3">
    <source>
        <dbReference type="EMBL" id="CCG46503.1"/>
    </source>
</evidence>
<sequence length="70" mass="8149">MFANILWGLFLVLFVAMMIYLDKRKQKKRYDTHRMQKGEKTEKEKEVDRAIEKEKSFRGGPPSPPSGGGF</sequence>
<protein>
    <submittedName>
        <fullName evidence="3">Uncharacterized protein</fullName>
    </submittedName>
</protein>
<evidence type="ECO:0000256" key="2">
    <source>
        <dbReference type="SAM" id="Phobius"/>
    </source>
</evidence>
<dbReference type="HOGENOM" id="CLU_2752202_0_0_9"/>
<keyword evidence="2" id="KW-0812">Transmembrane</keyword>
<feature type="transmembrane region" description="Helical" evidence="2">
    <location>
        <begin position="6"/>
        <end position="21"/>
    </location>
</feature>
<feature type="compositionally biased region" description="Pro residues" evidence="1">
    <location>
        <begin position="61"/>
        <end position="70"/>
    </location>
</feature>
<proteinExistence type="predicted"/>
<evidence type="ECO:0000256" key="1">
    <source>
        <dbReference type="SAM" id="MobiDB-lite"/>
    </source>
</evidence>
<feature type="compositionally biased region" description="Basic and acidic residues" evidence="1">
    <location>
        <begin position="32"/>
        <end position="57"/>
    </location>
</feature>
<dbReference type="EMBL" id="HE717023">
    <property type="protein sequence ID" value="CCG46503.1"/>
    <property type="molecule type" value="Genomic_DNA"/>
</dbReference>
<keyword evidence="2" id="KW-0472">Membrane</keyword>
<evidence type="ECO:0000313" key="4">
    <source>
        <dbReference type="Proteomes" id="UP000007397"/>
    </source>
</evidence>
<feature type="region of interest" description="Disordered" evidence="1">
    <location>
        <begin position="26"/>
        <end position="70"/>
    </location>
</feature>